<proteinExistence type="predicted"/>
<gene>
    <name evidence="1" type="ORF">IAA83_05310</name>
</gene>
<dbReference type="EMBL" id="DVJJ01000080">
    <property type="protein sequence ID" value="HIS64773.1"/>
    <property type="molecule type" value="Genomic_DNA"/>
</dbReference>
<protein>
    <submittedName>
        <fullName evidence="1">Uncharacterized protein</fullName>
    </submittedName>
</protein>
<dbReference type="Gene3D" id="2.20.25.10">
    <property type="match status" value="1"/>
</dbReference>
<comment type="caution">
    <text evidence="1">The sequence shown here is derived from an EMBL/GenBank/DDBJ whole genome shotgun (WGS) entry which is preliminary data.</text>
</comment>
<organism evidence="1 2">
    <name type="scientific">Candidatus Avoscillospira avistercoris</name>
    <dbReference type="NCBI Taxonomy" id="2840707"/>
    <lineage>
        <taxon>Bacteria</taxon>
        <taxon>Bacillati</taxon>
        <taxon>Bacillota</taxon>
        <taxon>Clostridia</taxon>
        <taxon>Eubacteriales</taxon>
        <taxon>Oscillospiraceae</taxon>
        <taxon>Oscillospiraceae incertae sedis</taxon>
        <taxon>Candidatus Avoscillospira</taxon>
    </lineage>
</organism>
<dbReference type="InterPro" id="IPR016177">
    <property type="entry name" value="DNA-bd_dom_sf"/>
</dbReference>
<name>A0A9D1F9F6_9FIRM</name>
<dbReference type="GO" id="GO:0003677">
    <property type="term" value="F:DNA binding"/>
    <property type="evidence" value="ECO:0007669"/>
    <property type="project" value="InterPro"/>
</dbReference>
<evidence type="ECO:0000313" key="2">
    <source>
        <dbReference type="Proteomes" id="UP000886741"/>
    </source>
</evidence>
<dbReference type="SUPFAM" id="SSF54171">
    <property type="entry name" value="DNA-binding domain"/>
    <property type="match status" value="1"/>
</dbReference>
<reference evidence="1" key="2">
    <citation type="journal article" date="2021" name="PeerJ">
        <title>Extensive microbial diversity within the chicken gut microbiome revealed by metagenomics and culture.</title>
        <authorList>
            <person name="Gilroy R."/>
            <person name="Ravi A."/>
            <person name="Getino M."/>
            <person name="Pursley I."/>
            <person name="Horton D.L."/>
            <person name="Alikhan N.F."/>
            <person name="Baker D."/>
            <person name="Gharbi K."/>
            <person name="Hall N."/>
            <person name="Watson M."/>
            <person name="Adriaenssens E.M."/>
            <person name="Foster-Nyarko E."/>
            <person name="Jarju S."/>
            <person name="Secka A."/>
            <person name="Antonio M."/>
            <person name="Oren A."/>
            <person name="Chaudhuri R.R."/>
            <person name="La Ragione R."/>
            <person name="Hildebrand F."/>
            <person name="Pallen M.J."/>
        </authorList>
    </citation>
    <scope>NUCLEOTIDE SEQUENCE</scope>
    <source>
        <strain evidence="1">ChiBcec16-1751</strain>
    </source>
</reference>
<dbReference type="AlphaFoldDB" id="A0A9D1F9F6"/>
<sequence length="247" mass="27408">MRTIKCWSCGQIVQAAGESALCLNCHKELKAASTLRDRVCRTCGTIFSGGPRAWYCPDCRAERAKAANREYKARAKAGNARQIGSTDICQICGKEYTVTGGLQRYCPQCAPDAVREIDRTQSREWMADHREEAAARKKEIAQKRRVCKVCQKVFYSTEPTVTCSTECAKILKSYKQALADHKRRGSPAPTLEAVAERLSKQSGVPGVSRSRNGTRWVARYQNKHIGTFDTIEEAAKAIEAQKNTPTG</sequence>
<accession>A0A9D1F9F6</accession>
<reference evidence="1" key="1">
    <citation type="submission" date="2020-10" db="EMBL/GenBank/DDBJ databases">
        <authorList>
            <person name="Gilroy R."/>
        </authorList>
    </citation>
    <scope>NUCLEOTIDE SEQUENCE</scope>
    <source>
        <strain evidence="1">ChiBcec16-1751</strain>
    </source>
</reference>
<dbReference type="Proteomes" id="UP000886741">
    <property type="component" value="Unassembled WGS sequence"/>
</dbReference>
<evidence type="ECO:0000313" key="1">
    <source>
        <dbReference type="EMBL" id="HIS64773.1"/>
    </source>
</evidence>